<reference evidence="1" key="1">
    <citation type="submission" date="2020-02" db="EMBL/GenBank/DDBJ databases">
        <authorList>
            <person name="Meier V. D."/>
        </authorList>
    </citation>
    <scope>NUCLEOTIDE SEQUENCE</scope>
    <source>
        <strain evidence="1">AVDCRST_MAG59</strain>
    </source>
</reference>
<protein>
    <recommendedName>
        <fullName evidence="2">Sulfotransferase domain-containing protein</fullName>
    </recommendedName>
</protein>
<evidence type="ECO:0008006" key="2">
    <source>
        <dbReference type="Google" id="ProtNLM"/>
    </source>
</evidence>
<proteinExistence type="predicted"/>
<organism evidence="1">
    <name type="scientific">uncultured Thermomicrobiales bacterium</name>
    <dbReference type="NCBI Taxonomy" id="1645740"/>
    <lineage>
        <taxon>Bacteria</taxon>
        <taxon>Pseudomonadati</taxon>
        <taxon>Thermomicrobiota</taxon>
        <taxon>Thermomicrobia</taxon>
        <taxon>Thermomicrobiales</taxon>
        <taxon>environmental samples</taxon>
    </lineage>
</organism>
<dbReference type="EMBL" id="CADCWF010000156">
    <property type="protein sequence ID" value="CAA9560001.1"/>
    <property type="molecule type" value="Genomic_DNA"/>
</dbReference>
<gene>
    <name evidence="1" type="ORF">AVDCRST_MAG59-2488</name>
</gene>
<sequence length="87" mass="9655">MLHLDDRDRVLGAEWLFVHVVRNPLDTLAAIDEAALRGSVPIEWDGRIALRRHYVVAGLAGELARPDRAFRVVYEGLVVDPAATVPD</sequence>
<accession>A0A6J4UTH2</accession>
<dbReference type="AlphaFoldDB" id="A0A6J4UTH2"/>
<name>A0A6J4UTH2_9BACT</name>
<evidence type="ECO:0000313" key="1">
    <source>
        <dbReference type="EMBL" id="CAA9560001.1"/>
    </source>
</evidence>